<comment type="caution">
    <text evidence="3">The sequence shown here is derived from an EMBL/GenBank/DDBJ whole genome shotgun (WGS) entry which is preliminary data.</text>
</comment>
<dbReference type="EMBL" id="CAUYUJ010000256">
    <property type="protein sequence ID" value="CAK0789553.1"/>
    <property type="molecule type" value="Genomic_DNA"/>
</dbReference>
<keyword evidence="1" id="KW-0677">Repeat</keyword>
<feature type="non-terminal residue" evidence="3">
    <location>
        <position position="1"/>
    </location>
</feature>
<sequence>RLRDHLNCEASVGFRPEWARLRLTLAQSEGKPLDGDLLVQAQALARTVEGESLAHATAFFHQVMSGEAELAMLSRVDYCHYGLLAALLALARACLVATAEGPRRDGPPSRDAGGGAAAELAGAAGCGGSGDCEEPCAGAWLLGTAATMLGQYSAMDFLEDSDWPLSAFDLVALGAPEGAPVINPAAVASGVEAAVPFRLLALCSSGRAPVAGAAVVFLAALVLADSDQQSGLLTAALIAAAGLLGLYNGGEKKVNAGVNKATTAKKAFQAEGLAVRGGAHGARAPRGALVPRPRKLGDGAAGIDGAAGAGGPPAGDDERLGAAMRSLREDASPTVTSFAVAMDVCNKRNLAETALEIFDVMLTKGVADSQHAIDRRTAVRFFKLVVHSIGDERMRQDGLRLLDAIRAHGLSPAVGAQDHLIVAWRSKLPEHVVAYFVKMREEGIILSWTAYRCIMSAYQWSDPAFALTLYDELTERGVRPDRVHFNAALTAYCELGRMDKAMQLLKDGPSLRVEPNAQTYQIVVRACVANDKLEEALALFNEMLEAQISPYRATYHDAVFCCVKLKRYDDAVAMCNVMTPGNRRPNEEAGMFLRRICQRQDWSDTAALVAEDFPQVRKAPAQSKH</sequence>
<gene>
    <name evidence="3" type="ORF">PCOR1329_LOCUS1090</name>
</gene>
<proteinExistence type="predicted"/>
<dbReference type="SUPFAM" id="SSF48452">
    <property type="entry name" value="TPR-like"/>
    <property type="match status" value="1"/>
</dbReference>
<dbReference type="NCBIfam" id="TIGR00756">
    <property type="entry name" value="PPR"/>
    <property type="match status" value="1"/>
</dbReference>
<dbReference type="InterPro" id="IPR002885">
    <property type="entry name" value="PPR_rpt"/>
</dbReference>
<dbReference type="PANTHER" id="PTHR47936">
    <property type="entry name" value="PPR_LONG DOMAIN-CONTAINING PROTEIN"/>
    <property type="match status" value="1"/>
</dbReference>
<evidence type="ECO:0000256" key="1">
    <source>
        <dbReference type="ARBA" id="ARBA00022737"/>
    </source>
</evidence>
<dbReference type="PANTHER" id="PTHR47936:SF1">
    <property type="entry name" value="PENTATRICOPEPTIDE REPEAT-CONTAINING PROTEIN GUN1, CHLOROPLASTIC"/>
    <property type="match status" value="1"/>
</dbReference>
<reference evidence="3" key="1">
    <citation type="submission" date="2023-10" db="EMBL/GenBank/DDBJ databases">
        <authorList>
            <person name="Chen Y."/>
            <person name="Shah S."/>
            <person name="Dougan E. K."/>
            <person name="Thang M."/>
            <person name="Chan C."/>
        </authorList>
    </citation>
    <scope>NUCLEOTIDE SEQUENCE [LARGE SCALE GENOMIC DNA]</scope>
</reference>
<dbReference type="Gene3D" id="1.25.40.10">
    <property type="entry name" value="Tetratricopeptide repeat domain"/>
    <property type="match status" value="2"/>
</dbReference>
<dbReference type="Pfam" id="PF13041">
    <property type="entry name" value="PPR_2"/>
    <property type="match status" value="1"/>
</dbReference>
<feature type="repeat" description="PPR" evidence="2">
    <location>
        <begin position="516"/>
        <end position="550"/>
    </location>
</feature>
<keyword evidence="4" id="KW-1185">Reference proteome</keyword>
<organism evidence="3 4">
    <name type="scientific">Prorocentrum cordatum</name>
    <dbReference type="NCBI Taxonomy" id="2364126"/>
    <lineage>
        <taxon>Eukaryota</taxon>
        <taxon>Sar</taxon>
        <taxon>Alveolata</taxon>
        <taxon>Dinophyceae</taxon>
        <taxon>Prorocentrales</taxon>
        <taxon>Prorocentraceae</taxon>
        <taxon>Prorocentrum</taxon>
    </lineage>
</organism>
<evidence type="ECO:0008006" key="5">
    <source>
        <dbReference type="Google" id="ProtNLM"/>
    </source>
</evidence>
<evidence type="ECO:0000256" key="2">
    <source>
        <dbReference type="PROSITE-ProRule" id="PRU00708"/>
    </source>
</evidence>
<protein>
    <recommendedName>
        <fullName evidence="5">Pentacotripeptide-repeat region of PRORP domain-containing protein</fullName>
    </recommendedName>
</protein>
<feature type="repeat" description="PPR" evidence="2">
    <location>
        <begin position="481"/>
        <end position="515"/>
    </location>
</feature>
<dbReference type="PROSITE" id="PS51375">
    <property type="entry name" value="PPR"/>
    <property type="match status" value="2"/>
</dbReference>
<name>A0ABN9PEI1_9DINO</name>
<dbReference type="InterPro" id="IPR011990">
    <property type="entry name" value="TPR-like_helical_dom_sf"/>
</dbReference>
<evidence type="ECO:0000313" key="4">
    <source>
        <dbReference type="Proteomes" id="UP001189429"/>
    </source>
</evidence>
<accession>A0ABN9PEI1</accession>
<evidence type="ECO:0000313" key="3">
    <source>
        <dbReference type="EMBL" id="CAK0789553.1"/>
    </source>
</evidence>
<dbReference type="Pfam" id="PF01535">
    <property type="entry name" value="PPR"/>
    <property type="match status" value="1"/>
</dbReference>
<dbReference type="Proteomes" id="UP001189429">
    <property type="component" value="Unassembled WGS sequence"/>
</dbReference>